<accession>A0ACC6J8L9</accession>
<comment type="caution">
    <text evidence="1">The sequence shown here is derived from an EMBL/GenBank/DDBJ whole genome shotgun (WGS) entry which is preliminary data.</text>
</comment>
<proteinExistence type="predicted"/>
<evidence type="ECO:0000313" key="2">
    <source>
        <dbReference type="Proteomes" id="UP001184833"/>
    </source>
</evidence>
<dbReference type="Proteomes" id="UP001184833">
    <property type="component" value="Unassembled WGS sequence"/>
</dbReference>
<evidence type="ECO:0000313" key="1">
    <source>
        <dbReference type="EMBL" id="MDR6459279.1"/>
    </source>
</evidence>
<organism evidence="1 2">
    <name type="scientific">Chryseobacterium vietnamense</name>
    <dbReference type="NCBI Taxonomy" id="866785"/>
    <lineage>
        <taxon>Bacteria</taxon>
        <taxon>Pseudomonadati</taxon>
        <taxon>Bacteroidota</taxon>
        <taxon>Flavobacteriia</taxon>
        <taxon>Flavobacteriales</taxon>
        <taxon>Weeksellaceae</taxon>
        <taxon>Chryseobacterium group</taxon>
        <taxon>Chryseobacterium</taxon>
    </lineage>
</organism>
<gene>
    <name evidence="1" type="ORF">J2786_002386</name>
</gene>
<keyword evidence="2" id="KW-1185">Reference proteome</keyword>
<name>A0ACC6J8L9_9FLAO</name>
<reference evidence="1" key="1">
    <citation type="submission" date="2023-07" db="EMBL/GenBank/DDBJ databases">
        <title>Sorghum-associated microbial communities from plants grown in Nebraska, USA.</title>
        <authorList>
            <person name="Schachtman D."/>
        </authorList>
    </citation>
    <scope>NUCLEOTIDE SEQUENCE</scope>
    <source>
        <strain evidence="1">DS2329</strain>
    </source>
</reference>
<protein>
    <submittedName>
        <fullName evidence="1">Uncharacterized protein</fullName>
    </submittedName>
</protein>
<sequence length="733" mass="87320">MTIDEIYRTEDISIRSYNICKYNGLDSIEKLIQYYLTRGSFEKLRNCGRRSSEELIEVCQKYQKIISENIANDAMQGRSLEEIISSLTRTQREVINSFIVINSHSLSVRSRNGIAKFIDGNFKVKNFAEKLLLPQNFKIRDIDNIGAKCIPELDVYISIVKDFILEVSQLNDEKQLISLKNEYLIQKTFLISKIPAKILESENIFQIVDFLLNKNAFFNENYTVIIKKGLKIYRNEKVLTLDEIALEMDLTRERVRQIRKDALESFHEKLLFIKNFNDNLFQNYGLDISTKQIEITDEIMISVNNVNDTNFSKEFISFLLSVYLNDDFSLLGNVEDVLLSRFFTSRNRHNWNNIYLIRTNIIDNLDFSLFVNDVEERINERIEETYSFNFKSYLSRFITKFEIETIDSVFPVAEKIIRDEFELYLDLDDNIVFKKNTIKQSYQYAYEALENLGQPSKVEEILKKIIELYPNYDTDQNKVRASMKRKDGFVPVGRDSIFGLKKWEKELEDFKGGTIRSIAIEFLEKFNEPKHISSITEHVLKYRPKSNDKSIYYNLRIDESKTFIFFKNSHIGINTKTYEKEFEILDVTDINERNSWEDRFEDLNEFLSTEKRLPFSNNDFSEEENKLYRWLNVQKRKIKFKELDEQKEKLIIEVFDKFQPTNGRRRLNSIEKYNELFDFIVNERRLPSINIQGEEKLYNFFYKQRKMYSNNELDNYEKKCFLKVNKILNDQNL</sequence>
<dbReference type="EMBL" id="JAVDQX010000002">
    <property type="protein sequence ID" value="MDR6459279.1"/>
    <property type="molecule type" value="Genomic_DNA"/>
</dbReference>